<evidence type="ECO:0000313" key="3">
    <source>
        <dbReference type="Proteomes" id="UP000078476"/>
    </source>
</evidence>
<evidence type="ECO:0000313" key="2">
    <source>
        <dbReference type="EMBL" id="OAI15010.1"/>
    </source>
</evidence>
<dbReference type="EMBL" id="LUUI01000105">
    <property type="protein sequence ID" value="OAI15010.1"/>
    <property type="molecule type" value="Genomic_DNA"/>
</dbReference>
<protein>
    <submittedName>
        <fullName evidence="2">GTP-binding protein</fullName>
    </submittedName>
</protein>
<dbReference type="InterPro" id="IPR027417">
    <property type="entry name" value="P-loop_NTPase"/>
</dbReference>
<organism evidence="2 3">
    <name type="scientific">Methylomonas lenta</name>
    <dbReference type="NCBI Taxonomy" id="980561"/>
    <lineage>
        <taxon>Bacteria</taxon>
        <taxon>Pseudomonadati</taxon>
        <taxon>Pseudomonadota</taxon>
        <taxon>Gammaproteobacteria</taxon>
        <taxon>Methylococcales</taxon>
        <taxon>Methylococcaceae</taxon>
        <taxon>Methylomonas</taxon>
    </lineage>
</organism>
<feature type="domain" description="G" evidence="1">
    <location>
        <begin position="58"/>
        <end position="211"/>
    </location>
</feature>
<dbReference type="GO" id="GO:0002098">
    <property type="term" value="P:tRNA wobble uridine modification"/>
    <property type="evidence" value="ECO:0007669"/>
    <property type="project" value="TreeGrafter"/>
</dbReference>
<dbReference type="Proteomes" id="UP000078476">
    <property type="component" value="Unassembled WGS sequence"/>
</dbReference>
<dbReference type="STRING" id="980561.A1359_09865"/>
<dbReference type="GO" id="GO:0030488">
    <property type="term" value="P:tRNA methylation"/>
    <property type="evidence" value="ECO:0007669"/>
    <property type="project" value="TreeGrafter"/>
</dbReference>
<dbReference type="Pfam" id="PF01926">
    <property type="entry name" value="MMR_HSR1"/>
    <property type="match status" value="1"/>
</dbReference>
<reference evidence="2 3" key="1">
    <citation type="submission" date="2016-03" db="EMBL/GenBank/DDBJ databases">
        <authorList>
            <person name="Ploux O."/>
        </authorList>
    </citation>
    <scope>NUCLEOTIDE SEQUENCE [LARGE SCALE GENOMIC DNA]</scope>
    <source>
        <strain evidence="2 3">R-45370</strain>
    </source>
</reference>
<dbReference type="GO" id="GO:0005525">
    <property type="term" value="F:GTP binding"/>
    <property type="evidence" value="ECO:0007669"/>
    <property type="project" value="InterPro"/>
</dbReference>
<dbReference type="InterPro" id="IPR006073">
    <property type="entry name" value="GTP-bd"/>
</dbReference>
<accession>A0A177ND88</accession>
<dbReference type="GO" id="GO:0005737">
    <property type="term" value="C:cytoplasm"/>
    <property type="evidence" value="ECO:0007669"/>
    <property type="project" value="TreeGrafter"/>
</dbReference>
<evidence type="ECO:0000259" key="1">
    <source>
        <dbReference type="Pfam" id="PF01926"/>
    </source>
</evidence>
<sequence>MLEFIQLLKQRYQTVQAQLDKKSPHFFEYLQRIEQLLYAEAFIRKGRLIEDKPNFPLQIAVIGPTQAGKSSIVNLLLNADLAGVSPLAGYTVHAQGFCHQLNLDDCDGMQHYFGRFQGLTTAELSRNRYDCYAISASPTQSNLLPSCVIWDTPDFDSIDAADYREGVIRTLALADVIVLVVSKEKYADQSVWEVMQTLADFAQPTLICLNKLVEGSEDLVLQSLRQKWQQCRSDAMPPVIPMLFQKPSALPDWPAAEQQQLFALARQVQHKKHAQHQQQFIQSFWLQWLEPVFSEHQSQRNWQMLVDQCLEQAIAAYRRDFLDHPHHYHTFQVALLNLLDLLEIPGLANILSKTRRVMTWPMRKLMRLGRGGFHASPDLEITTLNQIGEHVMIQLADKLLEKTESEAENVSWWRDTAIVMRQKRTGLLQGFQQAVVTYHSGFQLDVEAAAHRLYYKLEEQPMVLNSLRATRLSTDAGAMILAIHAGGIGVHDLFITPLMLSVTSLLAESAIGSYMQRVEAELKQHQLQTVKYQLFQENLRDQLYQLPQQSHSTRRFNISEQQCQQVELALKEKKHGLRLL</sequence>
<comment type="caution">
    <text evidence="2">The sequence shown here is derived from an EMBL/GenBank/DDBJ whole genome shotgun (WGS) entry which is preliminary data.</text>
</comment>
<dbReference type="RefSeq" id="WP_066982643.1">
    <property type="nucleotide sequence ID" value="NZ_LUUI01000105.1"/>
</dbReference>
<dbReference type="CDD" id="cd00882">
    <property type="entry name" value="Ras_like_GTPase"/>
    <property type="match status" value="1"/>
</dbReference>
<dbReference type="OrthoDB" id="207675at2"/>
<gene>
    <name evidence="2" type="ORF">A1359_09865</name>
</gene>
<dbReference type="AlphaFoldDB" id="A0A177ND88"/>
<dbReference type="PANTHER" id="PTHR42714:SF2">
    <property type="entry name" value="TRNA MODIFICATION GTPASE GTPBP3, MITOCHONDRIAL"/>
    <property type="match status" value="1"/>
</dbReference>
<dbReference type="PANTHER" id="PTHR42714">
    <property type="entry name" value="TRNA MODIFICATION GTPASE GTPBP3"/>
    <property type="match status" value="1"/>
</dbReference>
<proteinExistence type="predicted"/>
<dbReference type="Gene3D" id="3.40.50.300">
    <property type="entry name" value="P-loop containing nucleotide triphosphate hydrolases"/>
    <property type="match status" value="1"/>
</dbReference>
<dbReference type="SUPFAM" id="SSF52540">
    <property type="entry name" value="P-loop containing nucleoside triphosphate hydrolases"/>
    <property type="match status" value="1"/>
</dbReference>
<name>A0A177ND88_9GAMM</name>
<keyword evidence="3" id="KW-1185">Reference proteome</keyword>